<accession>A0A371IFT5</accession>
<dbReference type="Proteomes" id="UP000257109">
    <property type="component" value="Unassembled WGS sequence"/>
</dbReference>
<reference evidence="1" key="1">
    <citation type="submission" date="2018-05" db="EMBL/GenBank/DDBJ databases">
        <title>Draft genome of Mucuna pruriens seed.</title>
        <authorList>
            <person name="Nnadi N.E."/>
            <person name="Vos R."/>
            <person name="Hasami M.H."/>
            <person name="Devisetty U.K."/>
            <person name="Aguiy J.C."/>
        </authorList>
    </citation>
    <scope>NUCLEOTIDE SEQUENCE [LARGE SCALE GENOMIC DNA]</scope>
    <source>
        <strain evidence="1">JCA_2017</strain>
    </source>
</reference>
<gene>
    <name evidence="1" type="ORF">CR513_01151</name>
</gene>
<proteinExistence type="predicted"/>
<dbReference type="OrthoDB" id="1435337at2759"/>
<organism evidence="1 2">
    <name type="scientific">Mucuna pruriens</name>
    <name type="common">Velvet bean</name>
    <name type="synonym">Dolichos pruriens</name>
    <dbReference type="NCBI Taxonomy" id="157652"/>
    <lineage>
        <taxon>Eukaryota</taxon>
        <taxon>Viridiplantae</taxon>
        <taxon>Streptophyta</taxon>
        <taxon>Embryophyta</taxon>
        <taxon>Tracheophyta</taxon>
        <taxon>Spermatophyta</taxon>
        <taxon>Magnoliopsida</taxon>
        <taxon>eudicotyledons</taxon>
        <taxon>Gunneridae</taxon>
        <taxon>Pentapetalae</taxon>
        <taxon>rosids</taxon>
        <taxon>fabids</taxon>
        <taxon>Fabales</taxon>
        <taxon>Fabaceae</taxon>
        <taxon>Papilionoideae</taxon>
        <taxon>50 kb inversion clade</taxon>
        <taxon>NPAAA clade</taxon>
        <taxon>indigoferoid/millettioid clade</taxon>
        <taxon>Phaseoleae</taxon>
        <taxon>Mucuna</taxon>
    </lineage>
</organism>
<feature type="non-terminal residue" evidence="1">
    <location>
        <position position="1"/>
    </location>
</feature>
<name>A0A371IFT5_MUCPR</name>
<evidence type="ECO:0000313" key="1">
    <source>
        <dbReference type="EMBL" id="RDY13868.1"/>
    </source>
</evidence>
<evidence type="ECO:0000313" key="2">
    <source>
        <dbReference type="Proteomes" id="UP000257109"/>
    </source>
</evidence>
<dbReference type="EMBL" id="QJKJ01000182">
    <property type="protein sequence ID" value="RDY13868.1"/>
    <property type="molecule type" value="Genomic_DNA"/>
</dbReference>
<sequence length="81" mass="9384">MDYTPGRGHREEGEYLKKIHQAWKKIIRKGPEWGLRSCGASSNYRAESIFLAFKDPRFKAVESELAGLEGQSKRKWKELNS</sequence>
<comment type="caution">
    <text evidence="1">The sequence shown here is derived from an EMBL/GenBank/DDBJ whole genome shotgun (WGS) entry which is preliminary data.</text>
</comment>
<dbReference type="AlphaFoldDB" id="A0A371IFT5"/>
<protein>
    <submittedName>
        <fullName evidence="1">Uncharacterized protein</fullName>
    </submittedName>
</protein>
<keyword evidence="2" id="KW-1185">Reference proteome</keyword>